<name>A0AAU9TN99_EUPED</name>
<evidence type="ECO:0000313" key="3">
    <source>
        <dbReference type="Proteomes" id="UP001153954"/>
    </source>
</evidence>
<protein>
    <submittedName>
        <fullName evidence="2">Uncharacterized protein</fullName>
    </submittedName>
</protein>
<dbReference type="AlphaFoldDB" id="A0AAU9TN99"/>
<feature type="compositionally biased region" description="Basic residues" evidence="1">
    <location>
        <begin position="61"/>
        <end position="73"/>
    </location>
</feature>
<organism evidence="2 3">
    <name type="scientific">Euphydryas editha</name>
    <name type="common">Edith's checkerspot</name>
    <dbReference type="NCBI Taxonomy" id="104508"/>
    <lineage>
        <taxon>Eukaryota</taxon>
        <taxon>Metazoa</taxon>
        <taxon>Ecdysozoa</taxon>
        <taxon>Arthropoda</taxon>
        <taxon>Hexapoda</taxon>
        <taxon>Insecta</taxon>
        <taxon>Pterygota</taxon>
        <taxon>Neoptera</taxon>
        <taxon>Endopterygota</taxon>
        <taxon>Lepidoptera</taxon>
        <taxon>Glossata</taxon>
        <taxon>Ditrysia</taxon>
        <taxon>Papilionoidea</taxon>
        <taxon>Nymphalidae</taxon>
        <taxon>Nymphalinae</taxon>
        <taxon>Euphydryas</taxon>
    </lineage>
</organism>
<sequence>MGRVSVWPGWPVDPRRSAGPAPHRPPRGAISRTRAPGSTRPGDRLTPGASPPSHQPTNRRTCLRRPAPLRKARLPLITSPARART</sequence>
<comment type="caution">
    <text evidence="2">The sequence shown here is derived from an EMBL/GenBank/DDBJ whole genome shotgun (WGS) entry which is preliminary data.</text>
</comment>
<feature type="region of interest" description="Disordered" evidence="1">
    <location>
        <begin position="1"/>
        <end position="85"/>
    </location>
</feature>
<proteinExistence type="predicted"/>
<keyword evidence="3" id="KW-1185">Reference proteome</keyword>
<gene>
    <name evidence="2" type="ORF">EEDITHA_LOCUS3333</name>
</gene>
<accession>A0AAU9TN99</accession>
<evidence type="ECO:0000313" key="2">
    <source>
        <dbReference type="EMBL" id="CAH2087030.1"/>
    </source>
</evidence>
<reference evidence="2" key="1">
    <citation type="submission" date="2022-03" db="EMBL/GenBank/DDBJ databases">
        <authorList>
            <person name="Tunstrom K."/>
        </authorList>
    </citation>
    <scope>NUCLEOTIDE SEQUENCE</scope>
</reference>
<dbReference type="EMBL" id="CAKOGL010000006">
    <property type="protein sequence ID" value="CAH2087030.1"/>
    <property type="molecule type" value="Genomic_DNA"/>
</dbReference>
<evidence type="ECO:0000256" key="1">
    <source>
        <dbReference type="SAM" id="MobiDB-lite"/>
    </source>
</evidence>
<dbReference type="Proteomes" id="UP001153954">
    <property type="component" value="Unassembled WGS sequence"/>
</dbReference>